<feature type="domain" description="Sulfatase N-terminal" evidence="6">
    <location>
        <begin position="53"/>
        <end position="463"/>
    </location>
</feature>
<dbReference type="RefSeq" id="WP_021688689.1">
    <property type="nucleotide sequence ID" value="NZ_BASZ01000001.1"/>
</dbReference>
<dbReference type="eggNOG" id="COG3119">
    <property type="taxonomic scope" value="Bacteria"/>
</dbReference>
<evidence type="ECO:0000256" key="5">
    <source>
        <dbReference type="SAM" id="SignalP"/>
    </source>
</evidence>
<organism evidence="7 8">
    <name type="scientific">Caenibius tardaugens NBRC 16725</name>
    <dbReference type="NCBI Taxonomy" id="1219035"/>
    <lineage>
        <taxon>Bacteria</taxon>
        <taxon>Pseudomonadati</taxon>
        <taxon>Pseudomonadota</taxon>
        <taxon>Alphaproteobacteria</taxon>
        <taxon>Sphingomonadales</taxon>
        <taxon>Erythrobacteraceae</taxon>
        <taxon>Caenibius</taxon>
    </lineage>
</organism>
<dbReference type="PROSITE" id="PS00149">
    <property type="entry name" value="SULFATASE_2"/>
    <property type="match status" value="1"/>
</dbReference>
<evidence type="ECO:0000256" key="4">
    <source>
        <dbReference type="ARBA" id="ARBA00022837"/>
    </source>
</evidence>
<evidence type="ECO:0000313" key="7">
    <source>
        <dbReference type="EMBL" id="GAD47782.1"/>
    </source>
</evidence>
<dbReference type="InterPro" id="IPR024607">
    <property type="entry name" value="Sulfatase_CS"/>
</dbReference>
<keyword evidence="4" id="KW-0106">Calcium</keyword>
<keyword evidence="2" id="KW-0479">Metal-binding</keyword>
<dbReference type="EMBL" id="BASZ01000001">
    <property type="protein sequence ID" value="GAD47782.1"/>
    <property type="molecule type" value="Genomic_DNA"/>
</dbReference>
<dbReference type="GO" id="GO:0046872">
    <property type="term" value="F:metal ion binding"/>
    <property type="evidence" value="ECO:0007669"/>
    <property type="project" value="UniProtKB-KW"/>
</dbReference>
<sequence>MVKKTIARALLATCLPIASPAWAAPDLTPIRELDSDRPDPVYAKPVEAPAGAPNIVIILLDDLGYSDFGAYGSEIHTPAIDNLASEGLRYNHFTSTALCTPSRAALLTGLNQHSTGSGWHYTSDRGQPGYRGDLSLDTPTIAEHLKLHGYGTIAVGKWHQVAGKDSTPAGSFHNWPTHRGFDQFYGFIGGQESQFFPGALAEGQTYVNPPTDGSFYLPDVLTDKAIDLIRNQRIASPNKPFLLWYATGAMHTPHHTKPEDRAKYVGRYDGGWDKIREERLARQKKSGLVPGNANLAPYNPGVVPWKDLTPDQKKMYARFQENYAAFLDRTDQNIGRLIDYLKKSGEYENTIFIVTSDNGASRVVGPEGEANVSVGYLSGTPASNADNLAYYDTLGDWNTFPNYPHGWAQVSNTPLREGKRTTDGGGTRVPLIVTWPKGIKARGEVRSQFHHINDIVPTLLDVLKFEAPTTFNGQKTKPIEGVSMAYSFAAPKAASTKKEQYYEIEGNRAYYADGWRLVSRRVDGSKYYENPWRLYNLKKDFSEVTDLSSQYPEKVRELEAKWWEAARRYQVLPLDDSTLLTRTARVSNATSPKHYTFYPTDPTIKPANQPSLRGAAFRIQAQIARASANDSGVLAAWGDVAAGWAFYIKDGHLVYEQNRKKDGVRLQSDRPVPTGASRVAFVFQPDASGPGGVGTLEIDGIAAGSVAIPHIIPGGATEGLDIGRDELTAAAPGYTAPFRFTGTISNVDFDVTPQAKR</sequence>
<dbReference type="InterPro" id="IPR050738">
    <property type="entry name" value="Sulfatase"/>
</dbReference>
<reference evidence="7 8" key="1">
    <citation type="submission" date="2013-09" db="EMBL/GenBank/DDBJ databases">
        <title>Whole genome shotgun sequence of Novosphingobium tardaugens NBRC 16725.</title>
        <authorList>
            <person name="Isaki S."/>
            <person name="Hosoyama A."/>
            <person name="Tsuchikane K."/>
            <person name="Katsumata H."/>
            <person name="Ando Y."/>
            <person name="Yamazaki S."/>
            <person name="Fujita N."/>
        </authorList>
    </citation>
    <scope>NUCLEOTIDE SEQUENCE [LARGE SCALE GENOMIC DNA]</scope>
    <source>
        <strain evidence="7 8">NBRC 16725</strain>
    </source>
</reference>
<protein>
    <submittedName>
        <fullName evidence="7">Arylsulfatase</fullName>
    </submittedName>
</protein>
<evidence type="ECO:0000259" key="6">
    <source>
        <dbReference type="Pfam" id="PF00884"/>
    </source>
</evidence>
<evidence type="ECO:0000256" key="1">
    <source>
        <dbReference type="ARBA" id="ARBA00008779"/>
    </source>
</evidence>
<dbReference type="GO" id="GO:0016787">
    <property type="term" value="F:hydrolase activity"/>
    <property type="evidence" value="ECO:0007669"/>
    <property type="project" value="UniProtKB-KW"/>
</dbReference>
<feature type="signal peptide" evidence="5">
    <location>
        <begin position="1"/>
        <end position="23"/>
    </location>
</feature>
<dbReference type="KEGG" id="ntd:EGO55_14365"/>
<dbReference type="Pfam" id="PF00884">
    <property type="entry name" value="Sulfatase"/>
    <property type="match status" value="1"/>
</dbReference>
<dbReference type="Proteomes" id="UP000016568">
    <property type="component" value="Unassembled WGS sequence"/>
</dbReference>
<keyword evidence="8" id="KW-1185">Reference proteome</keyword>
<dbReference type="Gene3D" id="3.30.1120.10">
    <property type="match status" value="1"/>
</dbReference>
<dbReference type="InterPro" id="IPR000917">
    <property type="entry name" value="Sulfatase_N"/>
</dbReference>
<comment type="similarity">
    <text evidence="1">Belongs to the sulfatase family.</text>
</comment>
<dbReference type="PROSITE" id="PS00523">
    <property type="entry name" value="SULFATASE_1"/>
    <property type="match status" value="1"/>
</dbReference>
<keyword evidence="3" id="KW-0378">Hydrolase</keyword>
<dbReference type="InterPro" id="IPR013320">
    <property type="entry name" value="ConA-like_dom_sf"/>
</dbReference>
<comment type="caution">
    <text evidence="7">The sequence shown here is derived from an EMBL/GenBank/DDBJ whole genome shotgun (WGS) entry which is preliminary data.</text>
</comment>
<evidence type="ECO:0000256" key="2">
    <source>
        <dbReference type="ARBA" id="ARBA00022723"/>
    </source>
</evidence>
<dbReference type="SUPFAM" id="SSF49899">
    <property type="entry name" value="Concanavalin A-like lectins/glucanases"/>
    <property type="match status" value="1"/>
</dbReference>
<evidence type="ECO:0000313" key="8">
    <source>
        <dbReference type="Proteomes" id="UP000016568"/>
    </source>
</evidence>
<evidence type="ECO:0000256" key="3">
    <source>
        <dbReference type="ARBA" id="ARBA00022801"/>
    </source>
</evidence>
<dbReference type="OrthoDB" id="9803751at2"/>
<name>U2YI96_9SPHN</name>
<keyword evidence="5" id="KW-0732">Signal</keyword>
<feature type="chain" id="PRO_5030177695" evidence="5">
    <location>
        <begin position="24"/>
        <end position="757"/>
    </location>
</feature>
<accession>U2YI96</accession>
<dbReference type="AlphaFoldDB" id="U2YI96"/>
<dbReference type="CDD" id="cd16025">
    <property type="entry name" value="PAS_like"/>
    <property type="match status" value="1"/>
</dbReference>
<dbReference type="InterPro" id="IPR017850">
    <property type="entry name" value="Alkaline_phosphatase_core_sf"/>
</dbReference>
<gene>
    <name evidence="7" type="primary">atsA</name>
    <name evidence="7" type="ORF">NT2_01_05560</name>
</gene>
<dbReference type="Gene3D" id="3.40.720.10">
    <property type="entry name" value="Alkaline Phosphatase, subunit A"/>
    <property type="match status" value="1"/>
</dbReference>
<proteinExistence type="inferred from homology"/>
<dbReference type="SUPFAM" id="SSF53649">
    <property type="entry name" value="Alkaline phosphatase-like"/>
    <property type="match status" value="1"/>
</dbReference>
<dbReference type="PANTHER" id="PTHR42693">
    <property type="entry name" value="ARYLSULFATASE FAMILY MEMBER"/>
    <property type="match status" value="1"/>
</dbReference>